<accession>A0ABS7ZT46</accession>
<protein>
    <submittedName>
        <fullName evidence="1">DUF2797 domain-containing protein</fullName>
    </submittedName>
</protein>
<evidence type="ECO:0000313" key="2">
    <source>
        <dbReference type="Proteomes" id="UP000714380"/>
    </source>
</evidence>
<dbReference type="InterPro" id="IPR021246">
    <property type="entry name" value="DUF2797"/>
</dbReference>
<dbReference type="Proteomes" id="UP000714380">
    <property type="component" value="Unassembled WGS sequence"/>
</dbReference>
<organism evidence="1 2">
    <name type="scientific">Thalassolituus marinus</name>
    <dbReference type="NCBI Taxonomy" id="671053"/>
    <lineage>
        <taxon>Bacteria</taxon>
        <taxon>Pseudomonadati</taxon>
        <taxon>Pseudomonadota</taxon>
        <taxon>Gammaproteobacteria</taxon>
        <taxon>Oceanospirillales</taxon>
        <taxon>Oceanospirillaceae</taxon>
        <taxon>Thalassolituus</taxon>
    </lineage>
</organism>
<proteinExistence type="predicted"/>
<dbReference type="Pfam" id="PF10977">
    <property type="entry name" value="DUF2797"/>
    <property type="match status" value="1"/>
</dbReference>
<evidence type="ECO:0000313" key="1">
    <source>
        <dbReference type="EMBL" id="MCA6064903.1"/>
    </source>
</evidence>
<keyword evidence="2" id="KW-1185">Reference proteome</keyword>
<gene>
    <name evidence="1" type="ORF">I9W95_14920</name>
</gene>
<name>A0ABS7ZT46_9GAMM</name>
<dbReference type="EMBL" id="JAEDAH010000095">
    <property type="protein sequence ID" value="MCA6064903.1"/>
    <property type="molecule type" value="Genomic_DNA"/>
</dbReference>
<comment type="caution">
    <text evidence="1">The sequence shown here is derived from an EMBL/GenBank/DDBJ whole genome shotgun (WGS) entry which is preliminary data.</text>
</comment>
<reference evidence="1 2" key="1">
    <citation type="submission" date="2020-12" db="EMBL/GenBank/DDBJ databases">
        <title>Novel Thalassolituus-related marine hydrocarbonoclastic bacteria mediated algae-derived hydrocarbons mineralization in twilight zone of the northern South China Sea.</title>
        <authorList>
            <person name="Dong C."/>
        </authorList>
    </citation>
    <scope>NUCLEOTIDE SEQUENCE [LARGE SCALE GENOMIC DNA]</scope>
    <source>
        <strain evidence="1 2">IMCC1826</strain>
    </source>
</reference>
<sequence>MSGKTLAEGQLNKMRITPVSGADVQYHLELGDSAVCMNDLLGKQLQLQWAGSINCTHCGRATKKSFSQGYCYPCFTRLAQCDSCMMSPEKCHFAAGTCREPEWAEQVCFSDHIVYLANSSGLKVGITRHTQVPTRWLDQGAAQALPIARVRNRRLSGLVEDLLRQQVADKTNWRALLKGNAVLLDLEAERDKLFAQFAQPLAALEQQEGPGSVELLNNAAVVDFSYPVSEYPSKISSHNLDKNPLVSGRLQGLKGQYLILDSGVINLRKFTSYQVSLAVMD</sequence>